<dbReference type="InterPro" id="IPR050267">
    <property type="entry name" value="Anti-sigma-factor_SerPK"/>
</dbReference>
<name>A0A516NHT0_9NOCA</name>
<keyword evidence="1" id="KW-0723">Serine/threonine-protein kinase</keyword>
<gene>
    <name evidence="3" type="ORF">FOH10_06385</name>
</gene>
<dbReference type="CDD" id="cd16936">
    <property type="entry name" value="HATPase_RsbW-like"/>
    <property type="match status" value="1"/>
</dbReference>
<accession>A0A516NHT0</accession>
<evidence type="ECO:0000259" key="2">
    <source>
        <dbReference type="Pfam" id="PF13581"/>
    </source>
</evidence>
<dbReference type="GO" id="GO:0005524">
    <property type="term" value="F:ATP binding"/>
    <property type="evidence" value="ECO:0007669"/>
    <property type="project" value="UniProtKB-KW"/>
</dbReference>
<evidence type="ECO:0000313" key="3">
    <source>
        <dbReference type="EMBL" id="QDP78429.1"/>
    </source>
</evidence>
<dbReference type="Gene3D" id="3.30.565.10">
    <property type="entry name" value="Histidine kinase-like ATPase, C-terminal domain"/>
    <property type="match status" value="1"/>
</dbReference>
<keyword evidence="3" id="KW-0067">ATP-binding</keyword>
<dbReference type="KEGG" id="nod:FOH10_06385"/>
<dbReference type="PANTHER" id="PTHR35526">
    <property type="entry name" value="ANTI-SIGMA-F FACTOR RSBW-RELATED"/>
    <property type="match status" value="1"/>
</dbReference>
<proteinExistence type="predicted"/>
<dbReference type="EMBL" id="CP041695">
    <property type="protein sequence ID" value="QDP78429.1"/>
    <property type="molecule type" value="Genomic_DNA"/>
</dbReference>
<dbReference type="PANTHER" id="PTHR35526:SF3">
    <property type="entry name" value="ANTI-SIGMA-F FACTOR RSBW"/>
    <property type="match status" value="1"/>
</dbReference>
<dbReference type="InterPro" id="IPR003594">
    <property type="entry name" value="HATPase_dom"/>
</dbReference>
<feature type="domain" description="Histidine kinase/HSP90-like ATPase" evidence="2">
    <location>
        <begin position="119"/>
        <end position="233"/>
    </location>
</feature>
<dbReference type="AlphaFoldDB" id="A0A516NHT0"/>
<sequence>MSISPFAVTTSVPSCSWTATDSVRDVPLSVTVESFLQGCPGTARAAGSWPRAIACVPIRRVFNPPTTGRIAVSCTGIATKERLGQMVRLAGNGGTGGGVSMMIQRPRQAQPSTPLRVRLPAEPRNLVMVRRALRDWLPSTGMASERVDDVVLAVTEVCSNAIEHGYRDRPGTVHVEGWATRSAVHLVVTDHGRWRPPRPDPGEVRGRGLRLVRALVPEVRLETGSTGTSVELRLPLSG</sequence>
<keyword evidence="3" id="KW-0547">Nucleotide-binding</keyword>
<dbReference type="GO" id="GO:0004674">
    <property type="term" value="F:protein serine/threonine kinase activity"/>
    <property type="evidence" value="ECO:0007669"/>
    <property type="project" value="UniProtKB-KW"/>
</dbReference>
<dbReference type="Proteomes" id="UP000317039">
    <property type="component" value="Chromosome"/>
</dbReference>
<dbReference type="Pfam" id="PF13581">
    <property type="entry name" value="HATPase_c_2"/>
    <property type="match status" value="1"/>
</dbReference>
<keyword evidence="1" id="KW-0418">Kinase</keyword>
<dbReference type="SUPFAM" id="SSF55874">
    <property type="entry name" value="ATPase domain of HSP90 chaperone/DNA topoisomerase II/histidine kinase"/>
    <property type="match status" value="1"/>
</dbReference>
<dbReference type="InterPro" id="IPR036890">
    <property type="entry name" value="HATPase_C_sf"/>
</dbReference>
<evidence type="ECO:0000256" key="1">
    <source>
        <dbReference type="ARBA" id="ARBA00022527"/>
    </source>
</evidence>
<keyword evidence="1" id="KW-0808">Transferase</keyword>
<evidence type="ECO:0000313" key="4">
    <source>
        <dbReference type="Proteomes" id="UP000317039"/>
    </source>
</evidence>
<organism evidence="3 4">
    <name type="scientific">Nocardia otitidiscaviarum</name>
    <dbReference type="NCBI Taxonomy" id="1823"/>
    <lineage>
        <taxon>Bacteria</taxon>
        <taxon>Bacillati</taxon>
        <taxon>Actinomycetota</taxon>
        <taxon>Actinomycetes</taxon>
        <taxon>Mycobacteriales</taxon>
        <taxon>Nocardiaceae</taxon>
        <taxon>Nocardia</taxon>
    </lineage>
</organism>
<protein>
    <submittedName>
        <fullName evidence="3">ATP-binding protein</fullName>
    </submittedName>
</protein>
<reference evidence="3 4" key="1">
    <citation type="submission" date="2019-07" db="EMBL/GenBank/DDBJ databases">
        <title>Complete Genome Sequence and Methylome Analysis of Nocardia otitidis-caviarum NEB252.</title>
        <authorList>
            <person name="Fomenkov A."/>
            <person name="Anton B.P."/>
            <person name="Vincze T."/>
            <person name="Roberts R.J."/>
        </authorList>
    </citation>
    <scope>NUCLEOTIDE SEQUENCE [LARGE SCALE GENOMIC DNA]</scope>
    <source>
        <strain evidence="3 4">NEB252</strain>
    </source>
</reference>